<dbReference type="InterPro" id="IPR036837">
    <property type="entry name" value="Cation_efflux_CTD_sf"/>
</dbReference>
<dbReference type="OMA" id="NIGETQE"/>
<keyword evidence="2" id="KW-0813">Transport</keyword>
<dbReference type="Gramene" id="Bo5g021260.1">
    <property type="protein sequence ID" value="Bo5g021260.1"/>
    <property type="gene ID" value="Bo5g021260"/>
</dbReference>
<feature type="domain" description="Cation efflux protein transmembrane" evidence="6">
    <location>
        <begin position="31"/>
        <end position="85"/>
    </location>
</feature>
<evidence type="ECO:0000256" key="1">
    <source>
        <dbReference type="ARBA" id="ARBA00004141"/>
    </source>
</evidence>
<evidence type="ECO:0000259" key="6">
    <source>
        <dbReference type="Pfam" id="PF01545"/>
    </source>
</evidence>
<accession>A0A0D3CAL2</accession>
<name>A0A0D3CAL2_BRAOL</name>
<dbReference type="GO" id="GO:0008324">
    <property type="term" value="F:monoatomic cation transmembrane transporter activity"/>
    <property type="evidence" value="ECO:0007669"/>
    <property type="project" value="InterPro"/>
</dbReference>
<evidence type="ECO:0000256" key="3">
    <source>
        <dbReference type="ARBA" id="ARBA00022692"/>
    </source>
</evidence>
<evidence type="ECO:0000256" key="4">
    <source>
        <dbReference type="ARBA" id="ARBA00022989"/>
    </source>
</evidence>
<evidence type="ECO:0000256" key="5">
    <source>
        <dbReference type="ARBA" id="ARBA00023136"/>
    </source>
</evidence>
<comment type="subcellular location">
    <subcellularLocation>
        <location evidence="1">Membrane</location>
        <topology evidence="1">Multi-pass membrane protein</topology>
    </subcellularLocation>
</comment>
<evidence type="ECO:0000313" key="8">
    <source>
        <dbReference type="Proteomes" id="UP000032141"/>
    </source>
</evidence>
<dbReference type="SUPFAM" id="SSF161111">
    <property type="entry name" value="Cation efflux protein transmembrane domain-like"/>
    <property type="match status" value="1"/>
</dbReference>
<proteinExistence type="predicted"/>
<dbReference type="Pfam" id="PF01545">
    <property type="entry name" value="Cation_efflux"/>
    <property type="match status" value="1"/>
</dbReference>
<evidence type="ECO:0000256" key="2">
    <source>
        <dbReference type="ARBA" id="ARBA00022448"/>
    </source>
</evidence>
<dbReference type="GO" id="GO:0016020">
    <property type="term" value="C:membrane"/>
    <property type="evidence" value="ECO:0007669"/>
    <property type="project" value="UniProtKB-SubCell"/>
</dbReference>
<dbReference type="SUPFAM" id="SSF160240">
    <property type="entry name" value="Cation efflux protein cytoplasmic domain-like"/>
    <property type="match status" value="1"/>
</dbReference>
<keyword evidence="3" id="KW-0812">Transmembrane</keyword>
<reference evidence="7" key="2">
    <citation type="submission" date="2015-03" db="UniProtKB">
        <authorList>
            <consortium name="EnsemblPlants"/>
        </authorList>
    </citation>
    <scope>IDENTIFICATION</scope>
</reference>
<keyword evidence="4" id="KW-1133">Transmembrane helix</keyword>
<reference evidence="7 8" key="1">
    <citation type="journal article" date="2014" name="Genome Biol.">
        <title>Transcriptome and methylome profiling reveals relics of genome dominance in the mesopolyploid Brassica oleracea.</title>
        <authorList>
            <person name="Parkin I.A."/>
            <person name="Koh C."/>
            <person name="Tang H."/>
            <person name="Robinson S.J."/>
            <person name="Kagale S."/>
            <person name="Clarke W.E."/>
            <person name="Town C.D."/>
            <person name="Nixon J."/>
            <person name="Krishnakumar V."/>
            <person name="Bidwell S.L."/>
            <person name="Denoeud F."/>
            <person name="Belcram H."/>
            <person name="Links M.G."/>
            <person name="Just J."/>
            <person name="Clarke C."/>
            <person name="Bender T."/>
            <person name="Huebert T."/>
            <person name="Mason A.S."/>
            <person name="Pires J.C."/>
            <person name="Barker G."/>
            <person name="Moore J."/>
            <person name="Walley P.G."/>
            <person name="Manoli S."/>
            <person name="Batley J."/>
            <person name="Edwards D."/>
            <person name="Nelson M.N."/>
            <person name="Wang X."/>
            <person name="Paterson A.H."/>
            <person name="King G."/>
            <person name="Bancroft I."/>
            <person name="Chalhoub B."/>
            <person name="Sharpe A.G."/>
        </authorList>
    </citation>
    <scope>NUCLEOTIDE SEQUENCE</scope>
    <source>
        <strain evidence="7 8">cv. TO1000</strain>
    </source>
</reference>
<dbReference type="PANTHER" id="PTHR43840:SF47">
    <property type="entry name" value="CATION EFFLUX PROTEIN CYTOPLASMIC DOMAIN-CONTAINING PROTEIN"/>
    <property type="match status" value="1"/>
</dbReference>
<dbReference type="EnsemblPlants" id="Bo5g021260.1">
    <property type="protein sequence ID" value="Bo5g021260.1"/>
    <property type="gene ID" value="Bo5g021260"/>
</dbReference>
<organism evidence="7 8">
    <name type="scientific">Brassica oleracea var. oleracea</name>
    <dbReference type="NCBI Taxonomy" id="109376"/>
    <lineage>
        <taxon>Eukaryota</taxon>
        <taxon>Viridiplantae</taxon>
        <taxon>Streptophyta</taxon>
        <taxon>Embryophyta</taxon>
        <taxon>Tracheophyta</taxon>
        <taxon>Spermatophyta</taxon>
        <taxon>Magnoliopsida</taxon>
        <taxon>eudicotyledons</taxon>
        <taxon>Gunneridae</taxon>
        <taxon>Pentapetalae</taxon>
        <taxon>rosids</taxon>
        <taxon>malvids</taxon>
        <taxon>Brassicales</taxon>
        <taxon>Brassicaceae</taxon>
        <taxon>Brassiceae</taxon>
        <taxon>Brassica</taxon>
    </lineage>
</organism>
<evidence type="ECO:0000313" key="7">
    <source>
        <dbReference type="EnsemblPlants" id="Bo5g021260.1"/>
    </source>
</evidence>
<keyword evidence="8" id="KW-1185">Reference proteome</keyword>
<sequence length="208" mass="23651">MESIHETSFASGTPTEEEMKKVAKSERLAVHISNATNLVLLVAKVYASMESRSMAVIASTLDSLLDLLSGFILWFTASALRKPNHFSLSYWQTTYATCDITQYQQGIIVFASVMATLGLQVLLDTEEQWMIGIMASVTRVKFLLMLYCRVRAYTFGEHYSVEVDIVLPEDMRLQEAHNIGETQEMLELLVEVERAFVHIDFEFTHRPD</sequence>
<dbReference type="eggNOG" id="KOG1485">
    <property type="taxonomic scope" value="Eukaryota"/>
</dbReference>
<dbReference type="HOGENOM" id="CLU_013430_2_3_1"/>
<keyword evidence="5" id="KW-0472">Membrane</keyword>
<dbReference type="AlphaFoldDB" id="A0A0D3CAL2"/>
<dbReference type="InterPro" id="IPR027469">
    <property type="entry name" value="Cation_efflux_TMD_sf"/>
</dbReference>
<dbReference type="Proteomes" id="UP000032141">
    <property type="component" value="Chromosome C5"/>
</dbReference>
<dbReference type="Gene3D" id="3.30.70.1350">
    <property type="entry name" value="Cation efflux protein, cytoplasmic domain"/>
    <property type="match status" value="1"/>
</dbReference>
<protein>
    <recommendedName>
        <fullName evidence="6">Cation efflux protein transmembrane domain-containing protein</fullName>
    </recommendedName>
</protein>
<dbReference type="PANTHER" id="PTHR43840">
    <property type="entry name" value="MITOCHONDRIAL METAL TRANSPORTER 1-RELATED"/>
    <property type="match status" value="1"/>
</dbReference>
<dbReference type="InterPro" id="IPR050291">
    <property type="entry name" value="CDF_Transporter"/>
</dbReference>
<dbReference type="InterPro" id="IPR058533">
    <property type="entry name" value="Cation_efflux_TM"/>
</dbReference>